<evidence type="ECO:0008006" key="3">
    <source>
        <dbReference type="Google" id="ProtNLM"/>
    </source>
</evidence>
<organism evidence="1 2">
    <name type="scientific">Sistotremastrum suecicum HHB10207 ss-3</name>
    <dbReference type="NCBI Taxonomy" id="1314776"/>
    <lineage>
        <taxon>Eukaryota</taxon>
        <taxon>Fungi</taxon>
        <taxon>Dikarya</taxon>
        <taxon>Basidiomycota</taxon>
        <taxon>Agaricomycotina</taxon>
        <taxon>Agaricomycetes</taxon>
        <taxon>Sistotremastrales</taxon>
        <taxon>Sistotremastraceae</taxon>
        <taxon>Sistotremastrum</taxon>
    </lineage>
</organism>
<keyword evidence="2" id="KW-1185">Reference proteome</keyword>
<name>A0A165YA74_9AGAM</name>
<proteinExistence type="predicted"/>
<dbReference type="EMBL" id="KV428272">
    <property type="protein sequence ID" value="KZT33035.1"/>
    <property type="molecule type" value="Genomic_DNA"/>
</dbReference>
<accession>A0A165YA74</accession>
<reference evidence="1 2" key="1">
    <citation type="journal article" date="2016" name="Mol. Biol. Evol.">
        <title>Comparative Genomics of Early-Diverging Mushroom-Forming Fungi Provides Insights into the Origins of Lignocellulose Decay Capabilities.</title>
        <authorList>
            <person name="Nagy L.G."/>
            <person name="Riley R."/>
            <person name="Tritt A."/>
            <person name="Adam C."/>
            <person name="Daum C."/>
            <person name="Floudas D."/>
            <person name="Sun H."/>
            <person name="Yadav J.S."/>
            <person name="Pangilinan J."/>
            <person name="Larsson K.H."/>
            <person name="Matsuura K."/>
            <person name="Barry K."/>
            <person name="Labutti K."/>
            <person name="Kuo R."/>
            <person name="Ohm R.A."/>
            <person name="Bhattacharya S.S."/>
            <person name="Shirouzu T."/>
            <person name="Yoshinaga Y."/>
            <person name="Martin F.M."/>
            <person name="Grigoriev I.V."/>
            <person name="Hibbett D.S."/>
        </authorList>
    </citation>
    <scope>NUCLEOTIDE SEQUENCE [LARGE SCALE GENOMIC DNA]</scope>
    <source>
        <strain evidence="1 2">HHB10207 ss-3</strain>
    </source>
</reference>
<protein>
    <recommendedName>
        <fullName evidence="3">Fungal-type protein kinase domain-containing protein</fullName>
    </recommendedName>
</protein>
<dbReference type="Proteomes" id="UP000076798">
    <property type="component" value="Unassembled WGS sequence"/>
</dbReference>
<evidence type="ECO:0000313" key="2">
    <source>
        <dbReference type="Proteomes" id="UP000076798"/>
    </source>
</evidence>
<dbReference type="AlphaFoldDB" id="A0A165YA74"/>
<sequence length="190" mass="21921">MCQEILIDEIVQERKQGAGPVFLERSGTISCMSLRLLGRWAYAKDDSPIFFPSGLDDLESFIWVIFRVIIAHVKTSMNPDWLRVLKTQEKRSHWISRNGIVRIILTQDRNGPQYQEKAMIPFVPVLARLFRLSEDAAGACARMEGQRAQSLVSIRDRTLIYSEISITNIWKYYSMLRRRFPIGGDSSCIH</sequence>
<gene>
    <name evidence="1" type="ORF">SISSUDRAFT_1054685</name>
</gene>
<evidence type="ECO:0000313" key="1">
    <source>
        <dbReference type="EMBL" id="KZT33035.1"/>
    </source>
</evidence>